<proteinExistence type="predicted"/>
<dbReference type="AlphaFoldDB" id="A0A1G2NYM5"/>
<name>A0A1G2NYM5_9BACT</name>
<dbReference type="EMBL" id="MHSH01000037">
    <property type="protein sequence ID" value="OHA41168.1"/>
    <property type="molecule type" value="Genomic_DNA"/>
</dbReference>
<reference evidence="1 2" key="1">
    <citation type="journal article" date="2016" name="Nat. Commun.">
        <title>Thousands of microbial genomes shed light on interconnected biogeochemical processes in an aquifer system.</title>
        <authorList>
            <person name="Anantharaman K."/>
            <person name="Brown C.T."/>
            <person name="Hug L.A."/>
            <person name="Sharon I."/>
            <person name="Castelle C.J."/>
            <person name="Probst A.J."/>
            <person name="Thomas B.C."/>
            <person name="Singh A."/>
            <person name="Wilkins M.J."/>
            <person name="Karaoz U."/>
            <person name="Brodie E.L."/>
            <person name="Williams K.H."/>
            <person name="Hubbard S.S."/>
            <person name="Banfield J.F."/>
        </authorList>
    </citation>
    <scope>NUCLEOTIDE SEQUENCE [LARGE SCALE GENOMIC DNA]</scope>
</reference>
<comment type="caution">
    <text evidence="1">The sequence shown here is derived from an EMBL/GenBank/DDBJ whole genome shotgun (WGS) entry which is preliminary data.</text>
</comment>
<evidence type="ECO:0000313" key="1">
    <source>
        <dbReference type="EMBL" id="OHA41168.1"/>
    </source>
</evidence>
<organism evidence="1 2">
    <name type="scientific">Candidatus Taylorbacteria bacterium RIFCSPLOWO2_02_FULL_46_40</name>
    <dbReference type="NCBI Taxonomy" id="1802329"/>
    <lineage>
        <taxon>Bacteria</taxon>
        <taxon>Candidatus Tayloriibacteriota</taxon>
    </lineage>
</organism>
<evidence type="ECO:0000313" key="2">
    <source>
        <dbReference type="Proteomes" id="UP000176429"/>
    </source>
</evidence>
<dbReference type="Proteomes" id="UP000176429">
    <property type="component" value="Unassembled WGS sequence"/>
</dbReference>
<accession>A0A1G2NYM5</accession>
<sequence length="112" mass="12922">MKFRILAEAIYCFGSCEPGKCNGAVRRWEYEICFDRTSRLRRRIEAIRFLEYIADEIFIRQAGNAVFESLSVALTDARSKFCGSATYGYHRKIPKVATNRREKGRSRSGDIV</sequence>
<gene>
    <name evidence="1" type="ORF">A3H68_01405</name>
</gene>
<protein>
    <submittedName>
        <fullName evidence="1">Uncharacterized protein</fullName>
    </submittedName>
</protein>